<dbReference type="EMBL" id="BOPG01000047">
    <property type="protein sequence ID" value="GIJ59464.1"/>
    <property type="molecule type" value="Genomic_DNA"/>
</dbReference>
<organism evidence="1 2">
    <name type="scientific">Virgisporangium aurantiacum</name>
    <dbReference type="NCBI Taxonomy" id="175570"/>
    <lineage>
        <taxon>Bacteria</taxon>
        <taxon>Bacillati</taxon>
        <taxon>Actinomycetota</taxon>
        <taxon>Actinomycetes</taxon>
        <taxon>Micromonosporales</taxon>
        <taxon>Micromonosporaceae</taxon>
        <taxon>Virgisporangium</taxon>
    </lineage>
</organism>
<keyword evidence="2" id="KW-1185">Reference proteome</keyword>
<sequence length="86" mass="9049">MDVGQVKAQIAAGTRDADIAIGLLAKVTDTIDDALGGAQHTTHDSQHPKVTGGLAKLDQAKQDIERIVNLLSTSIQSAEAYVRRIG</sequence>
<comment type="caution">
    <text evidence="1">The sequence shown here is derived from an EMBL/GenBank/DDBJ whole genome shotgun (WGS) entry which is preliminary data.</text>
</comment>
<evidence type="ECO:0000313" key="1">
    <source>
        <dbReference type="EMBL" id="GIJ59464.1"/>
    </source>
</evidence>
<dbReference type="Proteomes" id="UP000612585">
    <property type="component" value="Unassembled WGS sequence"/>
</dbReference>
<dbReference type="AlphaFoldDB" id="A0A8J3Z8H9"/>
<evidence type="ECO:0000313" key="2">
    <source>
        <dbReference type="Proteomes" id="UP000612585"/>
    </source>
</evidence>
<dbReference type="RefSeq" id="WP_204001800.1">
    <property type="nucleotide sequence ID" value="NZ_BOPG01000047.1"/>
</dbReference>
<reference evidence="1" key="1">
    <citation type="submission" date="2021-01" db="EMBL/GenBank/DDBJ databases">
        <title>Whole genome shotgun sequence of Virgisporangium aurantiacum NBRC 16421.</title>
        <authorList>
            <person name="Komaki H."/>
            <person name="Tamura T."/>
        </authorList>
    </citation>
    <scope>NUCLEOTIDE SEQUENCE</scope>
    <source>
        <strain evidence="1">NBRC 16421</strain>
    </source>
</reference>
<protein>
    <submittedName>
        <fullName evidence="1">Uncharacterized protein</fullName>
    </submittedName>
</protein>
<gene>
    <name evidence="1" type="ORF">Vau01_069800</name>
</gene>
<accession>A0A8J3Z8H9</accession>
<name>A0A8J3Z8H9_9ACTN</name>
<proteinExistence type="predicted"/>